<dbReference type="KEGG" id="nta:107780840"/>
<dbReference type="RefSeq" id="XP_016456925.1">
    <property type="nucleotide sequence ID" value="XM_016601439.1"/>
</dbReference>
<accession>A0A1S3YXW3</accession>
<proteinExistence type="predicted"/>
<dbReference type="PANTHER" id="PTHR33240">
    <property type="entry name" value="OS08G0508500 PROTEIN"/>
    <property type="match status" value="1"/>
</dbReference>
<dbReference type="AlphaFoldDB" id="A0A1S3YXW3"/>
<evidence type="ECO:0000256" key="1">
    <source>
        <dbReference type="SAM" id="MobiDB-lite"/>
    </source>
</evidence>
<feature type="region of interest" description="Disordered" evidence="1">
    <location>
        <begin position="47"/>
        <end position="81"/>
    </location>
</feature>
<gene>
    <name evidence="2" type="primary">LOC107780840</name>
</gene>
<organism evidence="2">
    <name type="scientific">Nicotiana tabacum</name>
    <name type="common">Common tobacco</name>
    <dbReference type="NCBI Taxonomy" id="4097"/>
    <lineage>
        <taxon>Eukaryota</taxon>
        <taxon>Viridiplantae</taxon>
        <taxon>Streptophyta</taxon>
        <taxon>Embryophyta</taxon>
        <taxon>Tracheophyta</taxon>
        <taxon>Spermatophyta</taxon>
        <taxon>Magnoliopsida</taxon>
        <taxon>eudicotyledons</taxon>
        <taxon>Gunneridae</taxon>
        <taxon>Pentapetalae</taxon>
        <taxon>asterids</taxon>
        <taxon>lamiids</taxon>
        <taxon>Solanales</taxon>
        <taxon>Solanaceae</taxon>
        <taxon>Nicotianoideae</taxon>
        <taxon>Nicotianeae</taxon>
        <taxon>Nicotiana</taxon>
    </lineage>
</organism>
<protein>
    <submittedName>
        <fullName evidence="2">Uncharacterized protein</fullName>
    </submittedName>
</protein>
<dbReference type="PaxDb" id="4097-A0A1S3YXW3"/>
<name>A0A1S3YXW3_TOBAC</name>
<evidence type="ECO:0000313" key="2">
    <source>
        <dbReference type="RefSeq" id="XP_016456925.1"/>
    </source>
</evidence>
<sequence length="253" mass="28328">MGVPPQNSKSAPEPIPEGMASCNAQYVNASPTLTGAYATKFREKLEKIPHGKKRDSSACRSYDHRGDRHSPRTEGHITEGPIQDRVIEDTLAFSEEDFETLTQPHNAALIILTSRVLNDFNMAGEVMKVEITLPVVMSGTVQNTKFYIISSDVRYNALLGRPWIHNMREVPSTLHQMMKFPTKEGIKTVYGEHHAAKEMFAVHWEASNPIHSTSEVSRSVQTLEGDEEDFLTPRTFVAPKESDATMSTIEELE</sequence>
<feature type="compositionally biased region" description="Basic and acidic residues" evidence="1">
    <location>
        <begin position="47"/>
        <end position="77"/>
    </location>
</feature>
<dbReference type="PANTHER" id="PTHR33240:SF8">
    <property type="entry name" value="OS03G0439900 PROTEIN"/>
    <property type="match status" value="1"/>
</dbReference>
<reference evidence="2" key="1">
    <citation type="submission" date="2025-08" db="UniProtKB">
        <authorList>
            <consortium name="RefSeq"/>
        </authorList>
    </citation>
    <scope>IDENTIFICATION</scope>
</reference>
<dbReference type="OrthoDB" id="2919534at2759"/>